<organism evidence="2 3">
    <name type="scientific">Flavisolibacter ginsenosidimutans</name>
    <dbReference type="NCBI Taxonomy" id="661481"/>
    <lineage>
        <taxon>Bacteria</taxon>
        <taxon>Pseudomonadati</taxon>
        <taxon>Bacteroidota</taxon>
        <taxon>Chitinophagia</taxon>
        <taxon>Chitinophagales</taxon>
        <taxon>Chitinophagaceae</taxon>
        <taxon>Flavisolibacter</taxon>
    </lineage>
</organism>
<dbReference type="EMBL" id="CP042433">
    <property type="protein sequence ID" value="QEC56891.1"/>
    <property type="molecule type" value="Genomic_DNA"/>
</dbReference>
<dbReference type="RefSeq" id="WP_146788527.1">
    <property type="nucleotide sequence ID" value="NZ_BAABIO010000003.1"/>
</dbReference>
<evidence type="ECO:0000313" key="2">
    <source>
        <dbReference type="EMBL" id="QEC56891.1"/>
    </source>
</evidence>
<keyword evidence="1" id="KW-1133">Transmembrane helix</keyword>
<evidence type="ECO:0000256" key="1">
    <source>
        <dbReference type="SAM" id="Phobius"/>
    </source>
</evidence>
<dbReference type="KEGG" id="fgg:FSB75_13625"/>
<reference evidence="2 3" key="1">
    <citation type="journal article" date="2015" name="Int. J. Syst. Evol. Microbiol.">
        <title>Flavisolibacter ginsenosidimutans sp. nov., with ginsenoside-converting activity isolated from soil used for cultivating ginseng.</title>
        <authorList>
            <person name="Zhao Y."/>
            <person name="Liu Q."/>
            <person name="Kang M.S."/>
            <person name="Jin F."/>
            <person name="Yu H."/>
            <person name="Im W.T."/>
        </authorList>
    </citation>
    <scope>NUCLEOTIDE SEQUENCE [LARGE SCALE GENOMIC DNA]</scope>
    <source>
        <strain evidence="2 3">Gsoil 636</strain>
    </source>
</reference>
<evidence type="ECO:0000313" key="3">
    <source>
        <dbReference type="Proteomes" id="UP000321204"/>
    </source>
</evidence>
<proteinExistence type="predicted"/>
<dbReference type="Proteomes" id="UP000321204">
    <property type="component" value="Chromosome"/>
</dbReference>
<keyword evidence="1" id="KW-0812">Transmembrane</keyword>
<dbReference type="AlphaFoldDB" id="A0A5B8UJK8"/>
<protein>
    <submittedName>
        <fullName evidence="2">Uncharacterized protein</fullName>
    </submittedName>
</protein>
<sequence length="77" mass="8976">MRTFLLFIGSVIYPVVMVIISPVLLFLYLLLGFVFLSRYVNTVRRQFLAMLTTVRLPLFHLPAKKVLAFRPKAVRLH</sequence>
<keyword evidence="3" id="KW-1185">Reference proteome</keyword>
<gene>
    <name evidence="2" type="ORF">FSB75_13625</name>
</gene>
<accession>A0A5B8UJK8</accession>
<keyword evidence="1" id="KW-0472">Membrane</keyword>
<feature type="transmembrane region" description="Helical" evidence="1">
    <location>
        <begin position="12"/>
        <end position="36"/>
    </location>
</feature>
<name>A0A5B8UJK8_9BACT</name>